<dbReference type="EC" id="3.4.22.34" evidence="6"/>
<dbReference type="FunFam" id="3.40.50.1460:FF:000021">
    <property type="entry name" value="GPI-anchor transamidase"/>
    <property type="match status" value="1"/>
</dbReference>
<evidence type="ECO:0000256" key="2">
    <source>
        <dbReference type="ARBA" id="ARBA00009941"/>
    </source>
</evidence>
<evidence type="ECO:0000256" key="3">
    <source>
        <dbReference type="ARBA" id="ARBA00022502"/>
    </source>
</evidence>
<evidence type="ECO:0000313" key="6">
    <source>
        <dbReference type="EMBL" id="KFG29688.1"/>
    </source>
</evidence>
<feature type="compositionally biased region" description="Basic and acidic residues" evidence="5">
    <location>
        <begin position="546"/>
        <end position="566"/>
    </location>
</feature>
<dbReference type="GO" id="GO:0016255">
    <property type="term" value="P:attachment of GPI anchor to protein"/>
    <property type="evidence" value="ECO:0007669"/>
    <property type="project" value="InterPro"/>
</dbReference>
<dbReference type="EMBL" id="AHZU02001703">
    <property type="protein sequence ID" value="KFG29688.1"/>
    <property type="molecule type" value="Genomic_DNA"/>
</dbReference>
<keyword evidence="6" id="KW-0378">Hydrolase</keyword>
<dbReference type="UniPathway" id="UPA00196"/>
<comment type="caution">
    <text evidence="6">The sequence shown here is derived from an EMBL/GenBank/DDBJ whole genome shotgun (WGS) entry which is preliminary data.</text>
</comment>
<dbReference type="OrthoDB" id="192611at2759"/>
<dbReference type="InterPro" id="IPR001096">
    <property type="entry name" value="Peptidase_C13"/>
</dbReference>
<name>A0A086JC20_TOXGO</name>
<dbReference type="GO" id="GO:0006508">
    <property type="term" value="P:proteolysis"/>
    <property type="evidence" value="ECO:0007669"/>
    <property type="project" value="InterPro"/>
</dbReference>
<comment type="pathway">
    <text evidence="1">Glycolipid biosynthesis; glycosylphosphatidylinositol-anchor biosynthesis.</text>
</comment>
<feature type="region of interest" description="Disordered" evidence="5">
    <location>
        <begin position="531"/>
        <end position="571"/>
    </location>
</feature>
<keyword evidence="4" id="KW-0732">Signal</keyword>
<dbReference type="PANTHER" id="PTHR48067">
    <property type="entry name" value="GPI-ANCHOR TRANSAMIDASE"/>
    <property type="match status" value="1"/>
</dbReference>
<dbReference type="PANTHER" id="PTHR48067:SF1">
    <property type="entry name" value="GPI-ANCHOR TRANSAMIDASE"/>
    <property type="match status" value="1"/>
</dbReference>
<evidence type="ECO:0000256" key="5">
    <source>
        <dbReference type="SAM" id="MobiDB-lite"/>
    </source>
</evidence>
<dbReference type="InterPro" id="IPR028361">
    <property type="entry name" value="GPI_transamidase"/>
</dbReference>
<feature type="compositionally biased region" description="Basic and acidic residues" evidence="5">
    <location>
        <begin position="392"/>
        <end position="403"/>
    </location>
</feature>
<comment type="similarity">
    <text evidence="2">Belongs to the peptidase C13 family.</text>
</comment>
<feature type="region of interest" description="Disordered" evidence="5">
    <location>
        <begin position="385"/>
        <end position="507"/>
    </location>
</feature>
<dbReference type="VEuPathDB" id="ToxoDB:TGDOM2_252440"/>
<accession>A0A086JC20</accession>
<organism evidence="6 7">
    <name type="scientific">Toxoplasma gondii GAB2-2007-GAL-DOM2</name>
    <dbReference type="NCBI Taxonomy" id="1130820"/>
    <lineage>
        <taxon>Eukaryota</taxon>
        <taxon>Sar</taxon>
        <taxon>Alveolata</taxon>
        <taxon>Apicomplexa</taxon>
        <taxon>Conoidasida</taxon>
        <taxon>Coccidia</taxon>
        <taxon>Eucoccidiorida</taxon>
        <taxon>Eimeriorina</taxon>
        <taxon>Sarcocystidae</taxon>
        <taxon>Toxoplasma</taxon>
    </lineage>
</organism>
<dbReference type="Proteomes" id="UP000028837">
    <property type="component" value="Unassembled WGS sequence"/>
</dbReference>
<keyword evidence="3" id="KW-0337">GPI-anchor biosynthesis</keyword>
<proteinExistence type="inferred from homology"/>
<dbReference type="GO" id="GO:0042765">
    <property type="term" value="C:GPI-anchor transamidase complex"/>
    <property type="evidence" value="ECO:0007669"/>
    <property type="project" value="InterPro"/>
</dbReference>
<evidence type="ECO:0000256" key="1">
    <source>
        <dbReference type="ARBA" id="ARBA00004687"/>
    </source>
</evidence>
<evidence type="ECO:0000256" key="4">
    <source>
        <dbReference type="ARBA" id="ARBA00022729"/>
    </source>
</evidence>
<dbReference type="PRINTS" id="PR00776">
    <property type="entry name" value="HEMOGLOBNASE"/>
</dbReference>
<reference evidence="6 7" key="1">
    <citation type="submission" date="2014-02" db="EMBL/GenBank/DDBJ databases">
        <authorList>
            <person name="Sibley D."/>
            <person name="Venepally P."/>
            <person name="Karamycheva S."/>
            <person name="Hadjithomas M."/>
            <person name="Khan A."/>
            <person name="Brunk B."/>
            <person name="Roos D."/>
            <person name="Caler E."/>
            <person name="Lorenzi H."/>
        </authorList>
    </citation>
    <scope>NUCLEOTIDE SEQUENCE [LARGE SCALE GENOMIC DNA]</scope>
    <source>
        <strain evidence="6 7">GAB2-2007-GAL-DOM2</strain>
    </source>
</reference>
<feature type="compositionally biased region" description="Basic and acidic residues" evidence="5">
    <location>
        <begin position="410"/>
        <end position="507"/>
    </location>
</feature>
<dbReference type="GO" id="GO:0003923">
    <property type="term" value="F:GPI-anchor transamidase activity"/>
    <property type="evidence" value="ECO:0007669"/>
    <property type="project" value="InterPro"/>
</dbReference>
<dbReference type="GO" id="GO:0006506">
    <property type="term" value="P:GPI anchor biosynthetic process"/>
    <property type="evidence" value="ECO:0007669"/>
    <property type="project" value="UniProtKB-UniPathway"/>
</dbReference>
<sequence>MATTEPLAPAAASSSFSSSFSFSASLASLCAASASPVASGSSSHISPRLRFFLFSLLSLCLSSPVCFSRASSAPSASSPSSSSSPSLSSFFSGDFRNNWAVIVNTSRYWYNYRHTANALSIYHTVKRLGIPDSQIILMLSDDHACSPRNFFPGRIFNDHTRTLNLYGAGDRSGGGSSVEVDYRGDEVQVATLLQLLAGRHNPATPRGKRLLTDENSQVLLYLSGHGGDGFLKFQDWEEISSVDLADAVAQMKAQRRFREMLLIAETCQGSTLLDAMATAGVLGLASSGPKESSYSHHADGFLGVAVIDRWTYYTLQFFEKSVRDASSSATFEQLMNSYSRKQLLSTASVRTELFGRPLGETKLTEFFATASSLHATHGLYPIKTQRRVSRRMCRDRPAQDTQHKRGNSRARGETSSEREETSSEREETSIEREENSIEREETSIEREENSIEREENSIEREENSIEREETSIEREENSIEREETSIEREETSIEREENSIEREENSIERGGRNAVRVGTYYERHFAITHEDRGDFDQRGRNAGKAGRTETDGQTEKAREEAGRPEAEGASVKQAVETLVERIWGGREEKFQSTLVAPGLMCLALGFAGVASVLL</sequence>
<protein>
    <submittedName>
        <fullName evidence="6">Peptidase c13 family protein</fullName>
        <ecNumber evidence="6">3.4.22.34</ecNumber>
    </submittedName>
</protein>
<dbReference type="Gene3D" id="3.40.50.1460">
    <property type="match status" value="1"/>
</dbReference>
<dbReference type="Pfam" id="PF01650">
    <property type="entry name" value="Peptidase_C13"/>
    <property type="match status" value="1"/>
</dbReference>
<gene>
    <name evidence="6" type="ORF">TGDOM2_252440</name>
</gene>
<evidence type="ECO:0000313" key="7">
    <source>
        <dbReference type="Proteomes" id="UP000028837"/>
    </source>
</evidence>
<dbReference type="AlphaFoldDB" id="A0A086JC20"/>